<comment type="caution">
    <text evidence="2">The sequence shown here is derived from an EMBL/GenBank/DDBJ whole genome shotgun (WGS) entry which is preliminary data.</text>
</comment>
<dbReference type="AlphaFoldDB" id="A0A922LD22"/>
<dbReference type="Proteomes" id="UP000790347">
    <property type="component" value="Unassembled WGS sequence"/>
</dbReference>
<keyword evidence="1" id="KW-1133">Transmembrane helix</keyword>
<proteinExistence type="predicted"/>
<protein>
    <submittedName>
        <fullName evidence="2">Uncharacterized protein</fullName>
    </submittedName>
</protein>
<evidence type="ECO:0000256" key="1">
    <source>
        <dbReference type="SAM" id="Phobius"/>
    </source>
</evidence>
<reference evidence="2" key="2">
    <citation type="journal article" date="2022" name="Res Sq">
        <title>Comparative Genomics Reveals Insights into the Divergent Evolution of Astigmatic Mites and Household Pest Adaptations.</title>
        <authorList>
            <person name="Xiong Q."/>
            <person name="Wan A.T.-Y."/>
            <person name="Liu X.-Y."/>
            <person name="Fung C.S.-H."/>
            <person name="Xiao X."/>
            <person name="Malainual N."/>
            <person name="Hou J."/>
            <person name="Wang L."/>
            <person name="Wang M."/>
            <person name="Yang K."/>
            <person name="Cui Y."/>
            <person name="Leung E."/>
            <person name="Nong W."/>
            <person name="Shin S.-K."/>
            <person name="Au S."/>
            <person name="Jeong K.Y."/>
            <person name="Chew F.T."/>
            <person name="Hui J."/>
            <person name="Leung T.F."/>
            <person name="Tungtrongchitr A."/>
            <person name="Zhong N."/>
            <person name="Liu Z."/>
            <person name="Tsui S."/>
        </authorList>
    </citation>
    <scope>NUCLEOTIDE SEQUENCE</scope>
    <source>
        <strain evidence="2">Derf</strain>
        <tissue evidence="2">Whole organism</tissue>
    </source>
</reference>
<accession>A0A922LD22</accession>
<evidence type="ECO:0000313" key="3">
    <source>
        <dbReference type="Proteomes" id="UP000790347"/>
    </source>
</evidence>
<dbReference type="EMBL" id="ASGP02000001">
    <property type="protein sequence ID" value="KAH9527650.1"/>
    <property type="molecule type" value="Genomic_DNA"/>
</dbReference>
<feature type="transmembrane region" description="Helical" evidence="1">
    <location>
        <begin position="68"/>
        <end position="89"/>
    </location>
</feature>
<evidence type="ECO:0000313" key="2">
    <source>
        <dbReference type="EMBL" id="KAH9527650.1"/>
    </source>
</evidence>
<keyword evidence="1" id="KW-0812">Transmembrane</keyword>
<name>A0A922LD22_DERFA</name>
<reference evidence="2" key="1">
    <citation type="submission" date="2013-05" db="EMBL/GenBank/DDBJ databases">
        <authorList>
            <person name="Yim A.K.Y."/>
            <person name="Chan T.F."/>
            <person name="Ji K.M."/>
            <person name="Liu X.Y."/>
            <person name="Zhou J.W."/>
            <person name="Li R.Q."/>
            <person name="Yang K.Y."/>
            <person name="Li J."/>
            <person name="Li M."/>
            <person name="Law P.T.W."/>
            <person name="Wu Y.L."/>
            <person name="Cai Z.L."/>
            <person name="Qin H."/>
            <person name="Bao Y."/>
            <person name="Leung R.K.K."/>
            <person name="Ng P.K.S."/>
            <person name="Zou J."/>
            <person name="Zhong X.J."/>
            <person name="Ran P.X."/>
            <person name="Zhong N.S."/>
            <person name="Liu Z.G."/>
            <person name="Tsui S.K.W."/>
        </authorList>
    </citation>
    <scope>NUCLEOTIDE SEQUENCE</scope>
    <source>
        <strain evidence="2">Derf</strain>
        <tissue evidence="2">Whole organism</tissue>
    </source>
</reference>
<gene>
    <name evidence="2" type="ORF">DERF_001657</name>
</gene>
<organism evidence="2 3">
    <name type="scientific">Dermatophagoides farinae</name>
    <name type="common">American house dust mite</name>
    <dbReference type="NCBI Taxonomy" id="6954"/>
    <lineage>
        <taxon>Eukaryota</taxon>
        <taxon>Metazoa</taxon>
        <taxon>Ecdysozoa</taxon>
        <taxon>Arthropoda</taxon>
        <taxon>Chelicerata</taxon>
        <taxon>Arachnida</taxon>
        <taxon>Acari</taxon>
        <taxon>Acariformes</taxon>
        <taxon>Sarcoptiformes</taxon>
        <taxon>Astigmata</taxon>
        <taxon>Psoroptidia</taxon>
        <taxon>Analgoidea</taxon>
        <taxon>Pyroglyphidae</taxon>
        <taxon>Dermatophagoidinae</taxon>
        <taxon>Dermatophagoides</taxon>
    </lineage>
</organism>
<keyword evidence="1" id="KW-0472">Membrane</keyword>
<sequence length="107" mass="12616">MSNDNESTMLLRFGSLKDVEFSLLMLRIELISFMTQDKQSDQHNRKWFTVTLKQKQNNKLTCNGGLSFIQSIMMIMIMAIEWTAIGHIIKHDYYDNDDQQLINRNPE</sequence>
<keyword evidence="3" id="KW-1185">Reference proteome</keyword>